<dbReference type="Proteomes" id="UP000253226">
    <property type="component" value="Unassembled WGS sequence"/>
</dbReference>
<proteinExistence type="predicted"/>
<accession>A0A367W6J9</accession>
<reference evidence="1 2" key="1">
    <citation type="submission" date="2014-07" db="EMBL/GenBank/DDBJ databases">
        <title>Draft genome sequence of Thalassospira profundimaris 35.</title>
        <authorList>
            <person name="Lai Q."/>
            <person name="Shao Z."/>
        </authorList>
    </citation>
    <scope>NUCLEOTIDE SEQUENCE [LARGE SCALE GENOMIC DNA]</scope>
    <source>
        <strain evidence="1 2">35</strain>
    </source>
</reference>
<protein>
    <submittedName>
        <fullName evidence="1">Uncharacterized protein</fullName>
    </submittedName>
</protein>
<sequence length="137" mass="14827">MRKITLVPVVVGIALMGITAFVGTARPTADLTYSENCTNVDRWKADLTAEGFDIRPFAVSDLTLSEQQAMMSLPEPLRDCKMVSIAGYHVIGDVSSGDIITLLRRKPIDVIAIARDTATSETVALHHDGTIERRTGG</sequence>
<comment type="caution">
    <text evidence="1">The sequence shown here is derived from an EMBL/GenBank/DDBJ whole genome shotgun (WGS) entry which is preliminary data.</text>
</comment>
<name>A0A367W6J9_9PROT</name>
<dbReference type="AlphaFoldDB" id="A0A367W6J9"/>
<dbReference type="RefSeq" id="WP_114102298.1">
    <property type="nucleotide sequence ID" value="NZ_JPWF01000006.1"/>
</dbReference>
<dbReference type="EMBL" id="JPWF01000006">
    <property type="protein sequence ID" value="RCK37046.1"/>
    <property type="molecule type" value="Genomic_DNA"/>
</dbReference>
<evidence type="ECO:0000313" key="2">
    <source>
        <dbReference type="Proteomes" id="UP000253226"/>
    </source>
</evidence>
<dbReference type="OrthoDB" id="7356728at2"/>
<evidence type="ECO:0000313" key="1">
    <source>
        <dbReference type="EMBL" id="RCK37046.1"/>
    </source>
</evidence>
<gene>
    <name evidence="1" type="ORF">TH19_10825</name>
</gene>
<organism evidence="1 2">
    <name type="scientific">Thalassospira profundimaris</name>
    <dbReference type="NCBI Taxonomy" id="502049"/>
    <lineage>
        <taxon>Bacteria</taxon>
        <taxon>Pseudomonadati</taxon>
        <taxon>Pseudomonadota</taxon>
        <taxon>Alphaproteobacteria</taxon>
        <taxon>Rhodospirillales</taxon>
        <taxon>Thalassospiraceae</taxon>
        <taxon>Thalassospira</taxon>
    </lineage>
</organism>